<comment type="caution">
    <text evidence="1">The sequence shown here is derived from an EMBL/GenBank/DDBJ whole genome shotgun (WGS) entry which is preliminary data.</text>
</comment>
<gene>
    <name evidence="1" type="ORF">F2Q68_00004225</name>
</gene>
<organism evidence="1 2">
    <name type="scientific">Brassica cretica</name>
    <name type="common">Mustard</name>
    <dbReference type="NCBI Taxonomy" id="69181"/>
    <lineage>
        <taxon>Eukaryota</taxon>
        <taxon>Viridiplantae</taxon>
        <taxon>Streptophyta</taxon>
        <taxon>Embryophyta</taxon>
        <taxon>Tracheophyta</taxon>
        <taxon>Spermatophyta</taxon>
        <taxon>Magnoliopsida</taxon>
        <taxon>eudicotyledons</taxon>
        <taxon>Gunneridae</taxon>
        <taxon>Pentapetalae</taxon>
        <taxon>rosids</taxon>
        <taxon>malvids</taxon>
        <taxon>Brassicales</taxon>
        <taxon>Brassicaceae</taxon>
        <taxon>Brassiceae</taxon>
        <taxon>Brassica</taxon>
    </lineage>
</organism>
<accession>A0A3N6SGZ5</accession>
<dbReference type="Proteomes" id="UP000712281">
    <property type="component" value="Unassembled WGS sequence"/>
</dbReference>
<proteinExistence type="predicted"/>
<reference evidence="1" key="1">
    <citation type="submission" date="2019-12" db="EMBL/GenBank/DDBJ databases">
        <title>Genome sequencing and annotation of Brassica cretica.</title>
        <authorList>
            <person name="Studholme D.J."/>
            <person name="Sarris P.F."/>
        </authorList>
    </citation>
    <scope>NUCLEOTIDE SEQUENCE</scope>
    <source>
        <strain evidence="1">PFS-001/15</strain>
        <tissue evidence="1">Leaf</tissue>
    </source>
</reference>
<dbReference type="OrthoDB" id="10537128at2759"/>
<protein>
    <submittedName>
        <fullName evidence="1">Uncharacterized protein</fullName>
    </submittedName>
</protein>
<sequence length="153" mass="17342">MALSRVFTDNYVQPTIDYFNWFGSNPEIAHLVNAVEVTRVETMTIGEIYAYMKQESAKVHARRTRVRGSVAYRQGRHMMMIDLDRRMELLSYVTAGFRHLNHTDTARLCGLSSIGVGIFIFCDRVLSAGQSPFTTLCNVATAQVIDFHCLDLT</sequence>
<dbReference type="AlphaFoldDB" id="A0A3N6SGZ5"/>
<dbReference type="EMBL" id="QGKW02001660">
    <property type="protein sequence ID" value="KAF2577521.1"/>
    <property type="molecule type" value="Genomic_DNA"/>
</dbReference>
<name>A0A3N6SGZ5_BRACR</name>
<evidence type="ECO:0000313" key="2">
    <source>
        <dbReference type="Proteomes" id="UP000712281"/>
    </source>
</evidence>
<evidence type="ECO:0000313" key="1">
    <source>
        <dbReference type="EMBL" id="KAF2577521.1"/>
    </source>
</evidence>